<evidence type="ECO:0000256" key="1">
    <source>
        <dbReference type="SAM" id="Phobius"/>
    </source>
</evidence>
<dbReference type="InterPro" id="IPR027463">
    <property type="entry name" value="AcrB_DN_DC_subdom"/>
</dbReference>
<dbReference type="SUPFAM" id="SSF82693">
    <property type="entry name" value="Multidrug efflux transporter AcrB pore domain, PN1, PN2, PC1 and PC2 subdomains"/>
    <property type="match status" value="4"/>
</dbReference>
<dbReference type="Gene3D" id="1.20.1640.10">
    <property type="entry name" value="Multidrug efflux transporter AcrB transmembrane domain"/>
    <property type="match status" value="2"/>
</dbReference>
<dbReference type="Gene3D" id="3.30.70.1430">
    <property type="entry name" value="Multidrug efflux transporter AcrB pore domain"/>
    <property type="match status" value="2"/>
</dbReference>
<feature type="transmembrane region" description="Helical" evidence="1">
    <location>
        <begin position="460"/>
        <end position="486"/>
    </location>
</feature>
<keyword evidence="1" id="KW-1133">Transmembrane helix</keyword>
<dbReference type="InterPro" id="IPR001036">
    <property type="entry name" value="Acrflvin-R"/>
</dbReference>
<dbReference type="SUPFAM" id="SSF82714">
    <property type="entry name" value="Multidrug efflux transporter AcrB TolC docking domain, DN and DC subdomains"/>
    <property type="match status" value="2"/>
</dbReference>
<keyword evidence="1" id="KW-0812">Transmembrane</keyword>
<dbReference type="Gene3D" id="3.30.2090.10">
    <property type="entry name" value="Multidrug efflux transporter AcrB TolC docking domain, DN and DC subdomains"/>
    <property type="match status" value="2"/>
</dbReference>
<keyword evidence="1" id="KW-0472">Membrane</keyword>
<dbReference type="Gene3D" id="3.30.70.1320">
    <property type="entry name" value="Multidrug efflux transporter AcrB pore domain like"/>
    <property type="match status" value="1"/>
</dbReference>
<protein>
    <submittedName>
        <fullName evidence="2">Multidrug efflux protein</fullName>
    </submittedName>
</protein>
<organism evidence="2 3">
    <name type="scientific">Microbulbifer agarilyticus</name>
    <dbReference type="NCBI Taxonomy" id="260552"/>
    <lineage>
        <taxon>Bacteria</taxon>
        <taxon>Pseudomonadati</taxon>
        <taxon>Pseudomonadota</taxon>
        <taxon>Gammaproteobacteria</taxon>
        <taxon>Cellvibrionales</taxon>
        <taxon>Microbulbiferaceae</taxon>
        <taxon>Microbulbifer</taxon>
    </lineage>
</organism>
<feature type="transmembrane region" description="Helical" evidence="1">
    <location>
        <begin position="428"/>
        <end position="448"/>
    </location>
</feature>
<feature type="transmembrane region" description="Helical" evidence="1">
    <location>
        <begin position="357"/>
        <end position="377"/>
    </location>
</feature>
<feature type="transmembrane region" description="Helical" evidence="1">
    <location>
        <begin position="895"/>
        <end position="920"/>
    </location>
</feature>
<dbReference type="AlphaFoldDB" id="A0A1Q2MAV4"/>
<dbReference type="SUPFAM" id="SSF82866">
    <property type="entry name" value="Multidrug efflux transporter AcrB transmembrane domain"/>
    <property type="match status" value="2"/>
</dbReference>
<gene>
    <name evidence="2" type="ORF">Mag101_06590</name>
</gene>
<accession>A0A1Q2MAV4</accession>
<proteinExistence type="predicted"/>
<dbReference type="GO" id="GO:0042910">
    <property type="term" value="F:xenobiotic transmembrane transporter activity"/>
    <property type="evidence" value="ECO:0007669"/>
    <property type="project" value="TreeGrafter"/>
</dbReference>
<dbReference type="PANTHER" id="PTHR32063:SF14">
    <property type="entry name" value="BLL4319 PROTEIN"/>
    <property type="match status" value="1"/>
</dbReference>
<dbReference type="KEGG" id="maga:Mag101_06590"/>
<feature type="transmembrane region" description="Helical" evidence="1">
    <location>
        <begin position="941"/>
        <end position="960"/>
    </location>
</feature>
<dbReference type="Gene3D" id="3.30.70.1440">
    <property type="entry name" value="Multidrug efflux transporter AcrB pore domain"/>
    <property type="match status" value="1"/>
</dbReference>
<feature type="transmembrane region" description="Helical" evidence="1">
    <location>
        <begin position="972"/>
        <end position="998"/>
    </location>
</feature>
<sequence length="1022" mass="109936">MDMFVRKPVLAIVVSLVISVAGLLAAGKIPVMQFPQVESSSLQITTDYPGVSAEVVQGFITEPIERVAMTVPGVDYVDSMTTPGRSTVTAWLNMNEDSTDALAELSSRLSQIAYELPSGAQDPAVNVKRADREGGLFYLTVSSDVFSRAALSDYLERRVTPLLSSVEGVQKVELSGGRTPAMRVWLDPLKMASLNVGAADVQAALRDNNVVASLGRADNASQDISILSNATLSSPEDFRRLVVMERDNSTIRLGDIARVALGEDRGTENARIDQQQTVFIAIFPAPGANEISIGDEVYSRLDKIEQILPDHMDIQIGYDGTIYMRDALKEIFTTLAETIVLVGIVVLLLMGSFRTAVVPLVTIPISILGSIAAMSLLGFSVNLLTVLAIVLSVGLVVDDAIVVVENVARHMREGKTRLEAALQSSRELLRPIAAMTLTLAVVYAPIAMVSGLSGALFREFAFTLAIAVLFSGVVAVTLSPVMSAFVSPEKGKEGRFTQKVNGVFEQLATTYGKVLHWSFHYRGQILASAVVLSLLAAPFYLFSSKELAPVEDQSSMYLISEAPASASLVYSNDYMRDAVNHIYDGEGVDMVWQVVSAGNGFSGIEFVPTSERDKSVHELLPEVYASLQQITGLRVLPILPPALPTAGQFDVELVIQSQDSYENMAAYAGQLMGAAYGTGKFMFVDTDLKLDAPVARLQLDHAAIADLGMTTATVSDQISAMVAEQEINRFDGNGKAYRVIPRIEASARQTTEDLLDLYIQTPSGEQVQLSTIATVSREVGPRIMGKFDRQRSFRILGGVIPGFTNEDALSALEAVAKDILPADYQINHAGISRQLRKEGNSLVGVLGVALFVVYLVLTVQFNSFRTPLVVLLGSVPLALSGSMVFTFLGLSSMNIYAQIGFITLVGLIAKNGILITEFASELQRRGKEKVDAIVQAAQTRLRPILMTTAATVLGHFPLVLVTGPGAEARNSIGIILVAGMMIGTLFTLLVLPTVYMLIARDTDQKESSETTGVAINAGEVMA</sequence>
<dbReference type="STRING" id="260552.Mag101_06590"/>
<dbReference type="PANTHER" id="PTHR32063">
    <property type="match status" value="1"/>
</dbReference>
<reference evidence="2" key="1">
    <citation type="submission" date="2017-02" db="EMBL/GenBank/DDBJ databases">
        <title>Genome of Microbulbifer agarilyticus GP101.</title>
        <authorList>
            <person name="Jung J."/>
            <person name="Bae S.S."/>
            <person name="Baek K."/>
        </authorList>
    </citation>
    <scope>NUCLEOTIDE SEQUENCE [LARGE SCALE GENOMIC DNA]</scope>
    <source>
        <strain evidence="2">GP101</strain>
    </source>
</reference>
<feature type="transmembrane region" description="Helical" evidence="1">
    <location>
        <begin position="383"/>
        <end position="407"/>
    </location>
</feature>
<dbReference type="PRINTS" id="PR00702">
    <property type="entry name" value="ACRIFLAVINRP"/>
</dbReference>
<feature type="transmembrane region" description="Helical" evidence="1">
    <location>
        <begin position="842"/>
        <end position="861"/>
    </location>
</feature>
<feature type="transmembrane region" description="Helical" evidence="1">
    <location>
        <begin position="868"/>
        <end position="889"/>
    </location>
</feature>
<evidence type="ECO:0000313" key="2">
    <source>
        <dbReference type="EMBL" id="AQQ69427.1"/>
    </source>
</evidence>
<dbReference type="Pfam" id="PF00873">
    <property type="entry name" value="ACR_tran"/>
    <property type="match status" value="1"/>
</dbReference>
<dbReference type="GO" id="GO:0005886">
    <property type="term" value="C:plasma membrane"/>
    <property type="evidence" value="ECO:0007669"/>
    <property type="project" value="TreeGrafter"/>
</dbReference>
<evidence type="ECO:0000313" key="3">
    <source>
        <dbReference type="Proteomes" id="UP000188219"/>
    </source>
</evidence>
<name>A0A1Q2MAV4_9GAMM</name>
<dbReference type="OrthoDB" id="9757904at2"/>
<feature type="transmembrane region" description="Helical" evidence="1">
    <location>
        <begin position="525"/>
        <end position="543"/>
    </location>
</feature>
<dbReference type="EMBL" id="CP019650">
    <property type="protein sequence ID" value="AQQ69427.1"/>
    <property type="molecule type" value="Genomic_DNA"/>
</dbReference>
<keyword evidence="3" id="KW-1185">Reference proteome</keyword>
<dbReference type="Proteomes" id="UP000188219">
    <property type="component" value="Chromosome"/>
</dbReference>
<feature type="transmembrane region" description="Helical" evidence="1">
    <location>
        <begin position="331"/>
        <end position="350"/>
    </location>
</feature>